<dbReference type="Proteomes" id="UP001596083">
    <property type="component" value="Unassembled WGS sequence"/>
</dbReference>
<reference evidence="3" key="1">
    <citation type="journal article" date="2019" name="Int. J. Syst. Evol. Microbiol.">
        <title>The Global Catalogue of Microorganisms (GCM) 10K type strain sequencing project: providing services to taxonomists for standard genome sequencing and annotation.</title>
        <authorList>
            <consortium name="The Broad Institute Genomics Platform"/>
            <consortium name="The Broad Institute Genome Sequencing Center for Infectious Disease"/>
            <person name="Wu L."/>
            <person name="Ma J."/>
        </authorList>
    </citation>
    <scope>NUCLEOTIDE SEQUENCE [LARGE SCALE GENOMIC DNA]</scope>
    <source>
        <strain evidence="3">CGMCC 4.7304</strain>
    </source>
</reference>
<dbReference type="EMBL" id="JBHSPB010000032">
    <property type="protein sequence ID" value="MFC5724685.1"/>
    <property type="molecule type" value="Genomic_DNA"/>
</dbReference>
<gene>
    <name evidence="2" type="ORF">ACFP1Z_31495</name>
</gene>
<dbReference type="Pfam" id="PF11066">
    <property type="entry name" value="DUF2867"/>
    <property type="match status" value="1"/>
</dbReference>
<comment type="caution">
    <text evidence="2">The sequence shown here is derived from an EMBL/GenBank/DDBJ whole genome shotgun (WGS) entry which is preliminary data.</text>
</comment>
<feature type="region of interest" description="Disordered" evidence="1">
    <location>
        <begin position="82"/>
        <end position="114"/>
    </location>
</feature>
<organism evidence="2 3">
    <name type="scientific">Streptomyces gamaensis</name>
    <dbReference type="NCBI Taxonomy" id="1763542"/>
    <lineage>
        <taxon>Bacteria</taxon>
        <taxon>Bacillati</taxon>
        <taxon>Actinomycetota</taxon>
        <taxon>Actinomycetes</taxon>
        <taxon>Kitasatosporales</taxon>
        <taxon>Streptomycetaceae</taxon>
        <taxon>Streptomyces</taxon>
    </lineage>
</organism>
<evidence type="ECO:0000313" key="3">
    <source>
        <dbReference type="Proteomes" id="UP001596083"/>
    </source>
</evidence>
<dbReference type="InterPro" id="IPR021295">
    <property type="entry name" value="DUF2867"/>
</dbReference>
<evidence type="ECO:0000313" key="2">
    <source>
        <dbReference type="EMBL" id="MFC5724685.1"/>
    </source>
</evidence>
<dbReference type="RefSeq" id="WP_390321155.1">
    <property type="nucleotide sequence ID" value="NZ_JBHSPB010000032.1"/>
</dbReference>
<proteinExistence type="predicted"/>
<feature type="compositionally biased region" description="Basic residues" evidence="1">
    <location>
        <begin position="219"/>
        <end position="231"/>
    </location>
</feature>
<keyword evidence="3" id="KW-1185">Reference proteome</keyword>
<feature type="region of interest" description="Disordered" evidence="1">
    <location>
        <begin position="197"/>
        <end position="231"/>
    </location>
</feature>
<name>A0ABW0Z7A9_9ACTN</name>
<evidence type="ECO:0000256" key="1">
    <source>
        <dbReference type="SAM" id="MobiDB-lite"/>
    </source>
</evidence>
<accession>A0ABW0Z7A9</accession>
<protein>
    <submittedName>
        <fullName evidence="2">DUF2867 domain-containing protein</fullName>
    </submittedName>
</protein>
<feature type="compositionally biased region" description="Basic and acidic residues" evidence="1">
    <location>
        <begin position="90"/>
        <end position="104"/>
    </location>
</feature>
<sequence>MRLPRTAHTDRPWRIHEFAADFTVEDVWALTTPGGPDDLVWLVRQITEGNRNGVNGEGLVSRLLFAVRWRLGAVLGWDASGTGVGARSPSLRDRLPADLREGPRGPDLGSSPFTSLYQRDDEWAAEMGNKTVHGVMHIGWVPDGAGGYRGQMAVLVKPNGLFGTLYMAAIKPFRYVVVYPALMRSIGREWQANAARRNAPAGDAGTPRRTVASLSRSGRPSRRGGRRGPRR</sequence>